<dbReference type="Pfam" id="PF01494">
    <property type="entry name" value="FAD_binding_3"/>
    <property type="match status" value="2"/>
</dbReference>
<keyword evidence="6" id="KW-0812">Transmembrane</keyword>
<dbReference type="PANTHER" id="PTHR13789">
    <property type="entry name" value="MONOOXYGENASE"/>
    <property type="match status" value="1"/>
</dbReference>
<evidence type="ECO:0000256" key="5">
    <source>
        <dbReference type="ARBA" id="ARBA00023033"/>
    </source>
</evidence>
<feature type="transmembrane region" description="Helical" evidence="6">
    <location>
        <begin position="6"/>
        <end position="25"/>
    </location>
</feature>
<protein>
    <submittedName>
        <fullName evidence="8">FAD/NAD(P)-binding domain-containing protein</fullName>
    </submittedName>
</protein>
<name>A0A2V1DYK0_9PLEO</name>
<dbReference type="InterPro" id="IPR002938">
    <property type="entry name" value="FAD-bd"/>
</dbReference>
<feature type="domain" description="FAD-binding" evidence="7">
    <location>
        <begin position="10"/>
        <end position="169"/>
    </location>
</feature>
<dbReference type="InterPro" id="IPR036188">
    <property type="entry name" value="FAD/NAD-bd_sf"/>
</dbReference>
<keyword evidence="5" id="KW-0503">Monooxygenase</keyword>
<evidence type="ECO:0000259" key="7">
    <source>
        <dbReference type="Pfam" id="PF01494"/>
    </source>
</evidence>
<evidence type="ECO:0000256" key="1">
    <source>
        <dbReference type="ARBA" id="ARBA00007992"/>
    </source>
</evidence>
<keyword evidence="4" id="KW-0560">Oxidoreductase</keyword>
<keyword evidence="6" id="KW-1133">Transmembrane helix</keyword>
<dbReference type="STRING" id="97972.A0A2V1DYK0"/>
<keyword evidence="3" id="KW-0274">FAD</keyword>
<dbReference type="GO" id="GO:0071949">
    <property type="term" value="F:FAD binding"/>
    <property type="evidence" value="ECO:0007669"/>
    <property type="project" value="InterPro"/>
</dbReference>
<dbReference type="Proteomes" id="UP000244855">
    <property type="component" value="Unassembled WGS sequence"/>
</dbReference>
<evidence type="ECO:0000313" key="8">
    <source>
        <dbReference type="EMBL" id="PVI02414.1"/>
    </source>
</evidence>
<dbReference type="GO" id="GO:0004497">
    <property type="term" value="F:monooxygenase activity"/>
    <property type="evidence" value="ECO:0007669"/>
    <property type="project" value="UniProtKB-KW"/>
</dbReference>
<evidence type="ECO:0000256" key="2">
    <source>
        <dbReference type="ARBA" id="ARBA00022630"/>
    </source>
</evidence>
<keyword evidence="6" id="KW-0472">Membrane</keyword>
<keyword evidence="2" id="KW-0285">Flavoprotein</keyword>
<dbReference type="PANTHER" id="PTHR13789:SF147">
    <property type="entry name" value="PUTATIVE (AFU_ORTHOLOGUE AFUA_2G01950)-RELATED"/>
    <property type="match status" value="1"/>
</dbReference>
<proteinExistence type="inferred from homology"/>
<evidence type="ECO:0000313" key="9">
    <source>
        <dbReference type="Proteomes" id="UP000244855"/>
    </source>
</evidence>
<evidence type="ECO:0000256" key="6">
    <source>
        <dbReference type="SAM" id="Phobius"/>
    </source>
</evidence>
<reference evidence="8 9" key="1">
    <citation type="journal article" date="2018" name="Sci. Rep.">
        <title>Comparative genomics provides insights into the lifestyle and reveals functional heterogeneity of dark septate endophytic fungi.</title>
        <authorList>
            <person name="Knapp D.G."/>
            <person name="Nemeth J.B."/>
            <person name="Barry K."/>
            <person name="Hainaut M."/>
            <person name="Henrissat B."/>
            <person name="Johnson J."/>
            <person name="Kuo A."/>
            <person name="Lim J.H.P."/>
            <person name="Lipzen A."/>
            <person name="Nolan M."/>
            <person name="Ohm R.A."/>
            <person name="Tamas L."/>
            <person name="Grigoriev I.V."/>
            <person name="Spatafora J.W."/>
            <person name="Nagy L.G."/>
            <person name="Kovacs G.M."/>
        </authorList>
    </citation>
    <scope>NUCLEOTIDE SEQUENCE [LARGE SCALE GENOMIC DNA]</scope>
    <source>
        <strain evidence="8 9">DSE2036</strain>
    </source>
</reference>
<feature type="domain" description="FAD-binding" evidence="7">
    <location>
        <begin position="297"/>
        <end position="361"/>
    </location>
</feature>
<dbReference type="Gene3D" id="3.50.50.60">
    <property type="entry name" value="FAD/NAD(P)-binding domain"/>
    <property type="match status" value="1"/>
</dbReference>
<keyword evidence="9" id="KW-1185">Reference proteome</keyword>
<accession>A0A2V1DYK0</accession>
<dbReference type="InterPro" id="IPR050493">
    <property type="entry name" value="FAD-dep_Monooxygenase_BioMet"/>
</dbReference>
<dbReference type="SUPFAM" id="SSF54373">
    <property type="entry name" value="FAD-linked reductases, C-terminal domain"/>
    <property type="match status" value="1"/>
</dbReference>
<evidence type="ECO:0000256" key="3">
    <source>
        <dbReference type="ARBA" id="ARBA00022827"/>
    </source>
</evidence>
<dbReference type="PRINTS" id="PR00420">
    <property type="entry name" value="RNGMNOXGNASE"/>
</dbReference>
<dbReference type="OrthoDB" id="16820at2759"/>
<evidence type="ECO:0000256" key="4">
    <source>
        <dbReference type="ARBA" id="ARBA00023002"/>
    </source>
</evidence>
<gene>
    <name evidence="8" type="ORF">DM02DRAFT_589569</name>
</gene>
<comment type="similarity">
    <text evidence="1">Belongs to the paxM FAD-dependent monooxygenase family.</text>
</comment>
<sequence>MEQPFGIKFLIVGGGIVGLATAIALRRSGHGVILLEAKAEFKEVGAGIQVPPNCTKIFRKWKILDRLGEYASSPNAIELRSYHGDVLSTTDLQDFERIFGAPYLVVHRADLLRVLLEEARLMGTEIFTDAPVQQINFDTPSVRTKNGREYVADVIIGADGEHSICRQALFGHQPQRIIPLGKIAYRFHLPSEAILANPALTHLASPGKVTSWLGPQTHVVAYSLDAKGTFNVVAGLPETNHTMPTGPHLTTPEPLQKNFHDWDPALQELLKLADVCLAWNLMVYPELESLEWIHPNGKFTLIGDAAHAMPPHLAQGAAQGVEDAVFLGELCSRMRSVQDVPQLLQVFQAKRRERVNAIKRRSLEVGRVWALANGPEQEERDKLFKDGEAGIFRNRPHPNPFSDPGFASWLYGIDVFQEANVAWGEMVIAE</sequence>
<dbReference type="SUPFAM" id="SSF51905">
    <property type="entry name" value="FAD/NAD(P)-binding domain"/>
    <property type="match status" value="1"/>
</dbReference>
<dbReference type="EMBL" id="KZ805343">
    <property type="protein sequence ID" value="PVI02414.1"/>
    <property type="molecule type" value="Genomic_DNA"/>
</dbReference>
<organism evidence="8 9">
    <name type="scientific">Periconia macrospinosa</name>
    <dbReference type="NCBI Taxonomy" id="97972"/>
    <lineage>
        <taxon>Eukaryota</taxon>
        <taxon>Fungi</taxon>
        <taxon>Dikarya</taxon>
        <taxon>Ascomycota</taxon>
        <taxon>Pezizomycotina</taxon>
        <taxon>Dothideomycetes</taxon>
        <taxon>Pleosporomycetidae</taxon>
        <taxon>Pleosporales</taxon>
        <taxon>Massarineae</taxon>
        <taxon>Periconiaceae</taxon>
        <taxon>Periconia</taxon>
    </lineage>
</organism>
<dbReference type="AlphaFoldDB" id="A0A2V1DYK0"/>